<sequence>MWRPWMPSDGRNMVAGKPGRHAAADHLLMCGLVLAMVLPPGSALLAAPNPAYMHQPDAPAAATGAPPAAPRAEVAAPTGDPPMLTIATWGGAYEQAQRAALFEPFTARTGIEIRVAQYDGGLTELRAQHADGEVTWDVVDMTMSDTLTACREGLLRPLPHDDLPPSPDGTPARRDFIAGALTRCGIAHTAYATVIAYDRRAFPGIRPDRVADLFDLERFPGRRALQQAPFGNLEWALHAYGVPTADIYRLLSTRRGLRLALARLADIAEQVVWWQDGATPARLLEQGDVVMATGYNGRFFAAMADRGAPIEILWDGQIQELENWAVTAGSRHLDAAKRFIRWATSTDALTRFARHLPYGPTRRSASRRVSGHIGTGIDMQPHLPTHPFNDRNTIVKDVEWYAWTHDRIRRLFRSWLTEYALGDPALSGGLRLKP</sequence>
<proteinExistence type="predicted"/>
<evidence type="ECO:0008006" key="5">
    <source>
        <dbReference type="Google" id="ProtNLM"/>
    </source>
</evidence>
<accession>A0ABS1CJE4</accession>
<protein>
    <recommendedName>
        <fullName evidence="5">Extracellular solute-binding protein</fullName>
    </recommendedName>
</protein>
<dbReference type="Gene3D" id="3.40.190.10">
    <property type="entry name" value="Periplasmic binding protein-like II"/>
    <property type="match status" value="2"/>
</dbReference>
<keyword evidence="1" id="KW-0732">Signal</keyword>
<feature type="compositionally biased region" description="Low complexity" evidence="2">
    <location>
        <begin position="57"/>
        <end position="77"/>
    </location>
</feature>
<dbReference type="EMBL" id="NRRV01000038">
    <property type="protein sequence ID" value="MBK1632041.1"/>
    <property type="molecule type" value="Genomic_DNA"/>
</dbReference>
<organism evidence="3 4">
    <name type="scientific">Thiohalocapsa halophila</name>
    <dbReference type="NCBI Taxonomy" id="69359"/>
    <lineage>
        <taxon>Bacteria</taxon>
        <taxon>Pseudomonadati</taxon>
        <taxon>Pseudomonadota</taxon>
        <taxon>Gammaproteobacteria</taxon>
        <taxon>Chromatiales</taxon>
        <taxon>Chromatiaceae</taxon>
        <taxon>Thiohalocapsa</taxon>
    </lineage>
</organism>
<evidence type="ECO:0000313" key="4">
    <source>
        <dbReference type="Proteomes" id="UP000748752"/>
    </source>
</evidence>
<name>A0ABS1CJE4_9GAMM</name>
<dbReference type="Proteomes" id="UP000748752">
    <property type="component" value="Unassembled WGS sequence"/>
</dbReference>
<dbReference type="PANTHER" id="PTHR30222">
    <property type="entry name" value="SPERMIDINE/PUTRESCINE-BINDING PERIPLASMIC PROTEIN"/>
    <property type="match status" value="1"/>
</dbReference>
<reference evidence="3 4" key="1">
    <citation type="journal article" date="2020" name="Microorganisms">
        <title>Osmotic Adaptation and Compatible Solute Biosynthesis of Phototrophic Bacteria as Revealed from Genome Analyses.</title>
        <authorList>
            <person name="Imhoff J.F."/>
            <person name="Rahn T."/>
            <person name="Kunzel S."/>
            <person name="Keller A."/>
            <person name="Neulinger S.C."/>
        </authorList>
    </citation>
    <scope>NUCLEOTIDE SEQUENCE [LARGE SCALE GENOMIC DNA]</scope>
    <source>
        <strain evidence="3 4">DSM 6210</strain>
    </source>
</reference>
<feature type="region of interest" description="Disordered" evidence="2">
    <location>
        <begin position="57"/>
        <end position="79"/>
    </location>
</feature>
<evidence type="ECO:0000256" key="1">
    <source>
        <dbReference type="ARBA" id="ARBA00022729"/>
    </source>
</evidence>
<dbReference type="PANTHER" id="PTHR30222:SF2">
    <property type="entry name" value="ABC TRANSPORTER SUBSTRATE-BINDING PROTEIN"/>
    <property type="match status" value="1"/>
</dbReference>
<dbReference type="Pfam" id="PF13416">
    <property type="entry name" value="SBP_bac_8"/>
    <property type="match status" value="1"/>
</dbReference>
<evidence type="ECO:0000256" key="2">
    <source>
        <dbReference type="SAM" id="MobiDB-lite"/>
    </source>
</evidence>
<gene>
    <name evidence="3" type="ORF">CKO31_15100</name>
</gene>
<comment type="caution">
    <text evidence="3">The sequence shown here is derived from an EMBL/GenBank/DDBJ whole genome shotgun (WGS) entry which is preliminary data.</text>
</comment>
<evidence type="ECO:0000313" key="3">
    <source>
        <dbReference type="EMBL" id="MBK1632041.1"/>
    </source>
</evidence>
<dbReference type="SUPFAM" id="SSF53850">
    <property type="entry name" value="Periplasmic binding protein-like II"/>
    <property type="match status" value="1"/>
</dbReference>
<dbReference type="CDD" id="cd13589">
    <property type="entry name" value="PBP2_polyamine_RpCGA009"/>
    <property type="match status" value="1"/>
</dbReference>
<keyword evidence="4" id="KW-1185">Reference proteome</keyword>
<dbReference type="InterPro" id="IPR006059">
    <property type="entry name" value="SBP"/>
</dbReference>